<name>A0A158KKW3_9BURK</name>
<protein>
    <submittedName>
        <fullName evidence="1">Uncharacterized protein</fullName>
    </submittedName>
</protein>
<accession>A0A158KKW3</accession>
<dbReference type="AlphaFoldDB" id="A0A158KKW3"/>
<evidence type="ECO:0000313" key="1">
    <source>
        <dbReference type="EMBL" id="SAL81210.1"/>
    </source>
</evidence>
<gene>
    <name evidence="1" type="ORF">AWB66_06390</name>
</gene>
<proteinExistence type="predicted"/>
<evidence type="ECO:0000313" key="2">
    <source>
        <dbReference type="Proteomes" id="UP000054717"/>
    </source>
</evidence>
<comment type="caution">
    <text evidence="1">The sequence shown here is derived from an EMBL/GenBank/DDBJ whole genome shotgun (WGS) entry which is preliminary data.</text>
</comment>
<sequence length="144" mass="15804">MREAAQVAKFSDNSQRGDEVNATKGHEAFDRWQPTPGFGVSAQRLCEPLDEFGGKPHRHSVLGEDDMLGGILEPDLGEKELMLRSPARAGISMTMAKQEGFEPLTHSALIAHCIFAGANQVANGFILRSGNSDWHKFARPMQSR</sequence>
<dbReference type="Proteomes" id="UP000054717">
    <property type="component" value="Unassembled WGS sequence"/>
</dbReference>
<reference evidence="1" key="1">
    <citation type="submission" date="2016-01" db="EMBL/GenBank/DDBJ databases">
        <authorList>
            <person name="Peeters Charlotte."/>
        </authorList>
    </citation>
    <scope>NUCLEOTIDE SEQUENCE</scope>
    <source>
        <strain evidence="1">LMG 22936</strain>
    </source>
</reference>
<organism evidence="1 2">
    <name type="scientific">Caballeronia telluris</name>
    <dbReference type="NCBI Taxonomy" id="326475"/>
    <lineage>
        <taxon>Bacteria</taxon>
        <taxon>Pseudomonadati</taxon>
        <taxon>Pseudomonadota</taxon>
        <taxon>Betaproteobacteria</taxon>
        <taxon>Burkholderiales</taxon>
        <taxon>Burkholderiaceae</taxon>
        <taxon>Caballeronia</taxon>
    </lineage>
</organism>
<keyword evidence="2" id="KW-1185">Reference proteome</keyword>
<dbReference type="EMBL" id="FCNZ02000105">
    <property type="protein sequence ID" value="SAL81210.1"/>
    <property type="molecule type" value="Genomic_DNA"/>
</dbReference>